<evidence type="ECO:0000256" key="7">
    <source>
        <dbReference type="ARBA" id="ARBA00023128"/>
    </source>
</evidence>
<keyword evidence="8 10" id="KW-0472">Membrane</keyword>
<dbReference type="PANTHER" id="PTHR12743:SF3">
    <property type="entry name" value="HOLOCYTOCHROME-C SYNTHASE"/>
    <property type="match status" value="1"/>
</dbReference>
<feature type="compositionally biased region" description="Low complexity" evidence="11">
    <location>
        <begin position="23"/>
        <end position="39"/>
    </location>
</feature>
<protein>
    <recommendedName>
        <fullName evidence="10">Holocytochrome c-type synthase</fullName>
        <ecNumber evidence="10">4.4.1.17</ecNumber>
    </recommendedName>
</protein>
<comment type="subcellular location">
    <subcellularLocation>
        <location evidence="1 10">Mitochondrion inner membrane</location>
    </subcellularLocation>
</comment>
<keyword evidence="4 10" id="KW-0479">Metal-binding</keyword>
<reference evidence="12 13" key="1">
    <citation type="submission" date="2016-07" db="EMBL/GenBank/DDBJ databases">
        <title>Pervasive Adenine N6-methylation of Active Genes in Fungi.</title>
        <authorList>
            <consortium name="DOE Joint Genome Institute"/>
            <person name="Mondo S.J."/>
            <person name="Dannebaum R.O."/>
            <person name="Kuo R.C."/>
            <person name="Labutti K."/>
            <person name="Haridas S."/>
            <person name="Kuo A."/>
            <person name="Salamov A."/>
            <person name="Ahrendt S.R."/>
            <person name="Lipzen A."/>
            <person name="Sullivan W."/>
            <person name="Andreopoulos W.B."/>
            <person name="Clum A."/>
            <person name="Lindquist E."/>
            <person name="Daum C."/>
            <person name="Ramamoorthy G.K."/>
            <person name="Gryganskyi A."/>
            <person name="Culley D."/>
            <person name="Magnuson J.K."/>
            <person name="James T.Y."/>
            <person name="O'Malley M.A."/>
            <person name="Stajich J.E."/>
            <person name="Spatafora J.W."/>
            <person name="Visel A."/>
            <person name="Grigoriev I.V."/>
        </authorList>
    </citation>
    <scope>NUCLEOTIDE SEQUENCE [LARGE SCALE GENOMIC DNA]</scope>
    <source>
        <strain evidence="12 13">JEL800</strain>
    </source>
</reference>
<evidence type="ECO:0000256" key="8">
    <source>
        <dbReference type="ARBA" id="ARBA00023136"/>
    </source>
</evidence>
<dbReference type="AlphaFoldDB" id="A0A1Y2CSB4"/>
<evidence type="ECO:0000256" key="9">
    <source>
        <dbReference type="ARBA" id="ARBA00023239"/>
    </source>
</evidence>
<evidence type="ECO:0000256" key="1">
    <source>
        <dbReference type="ARBA" id="ARBA00004273"/>
    </source>
</evidence>
<keyword evidence="6 10" id="KW-0408">Iron</keyword>
<dbReference type="EMBL" id="MCGO01000008">
    <property type="protein sequence ID" value="ORY49950.1"/>
    <property type="molecule type" value="Genomic_DNA"/>
</dbReference>
<dbReference type="GO" id="GO:0004408">
    <property type="term" value="F:holocytochrome-c synthase activity"/>
    <property type="evidence" value="ECO:0007669"/>
    <property type="project" value="UniProtKB-EC"/>
</dbReference>
<dbReference type="PROSITE" id="PS00822">
    <property type="entry name" value="CYTO_HEME_LYASE_2"/>
    <property type="match status" value="1"/>
</dbReference>
<proteinExistence type="inferred from homology"/>
<keyword evidence="3 10" id="KW-0349">Heme</keyword>
<name>A0A1Y2CSB4_9FUNG</name>
<dbReference type="GO" id="GO:0046872">
    <property type="term" value="F:metal ion binding"/>
    <property type="evidence" value="ECO:0007669"/>
    <property type="project" value="UniProtKB-KW"/>
</dbReference>
<evidence type="ECO:0000256" key="6">
    <source>
        <dbReference type="ARBA" id="ARBA00023004"/>
    </source>
</evidence>
<evidence type="ECO:0000256" key="2">
    <source>
        <dbReference type="ARBA" id="ARBA00007255"/>
    </source>
</evidence>
<keyword evidence="7 10" id="KW-0496">Mitochondrion</keyword>
<dbReference type="InterPro" id="IPR000511">
    <property type="entry name" value="Holocyt_c/c1_synthase"/>
</dbReference>
<comment type="similarity">
    <text evidence="2 10">Belongs to the cytochrome c-type heme lyase family.</text>
</comment>
<dbReference type="OrthoDB" id="4243at2759"/>
<keyword evidence="13" id="KW-1185">Reference proteome</keyword>
<dbReference type="GO" id="GO:0005758">
    <property type="term" value="C:mitochondrial intermembrane space"/>
    <property type="evidence" value="ECO:0007669"/>
    <property type="project" value="EnsemblFungi"/>
</dbReference>
<gene>
    <name evidence="12" type="ORF">BCR33DRAFT_713546</name>
</gene>
<dbReference type="STRING" id="329046.A0A1Y2CSB4"/>
<dbReference type="Proteomes" id="UP000193642">
    <property type="component" value="Unassembled WGS sequence"/>
</dbReference>
<evidence type="ECO:0000256" key="4">
    <source>
        <dbReference type="ARBA" id="ARBA00022723"/>
    </source>
</evidence>
<evidence type="ECO:0000256" key="5">
    <source>
        <dbReference type="ARBA" id="ARBA00022792"/>
    </source>
</evidence>
<evidence type="ECO:0000256" key="11">
    <source>
        <dbReference type="SAM" id="MobiDB-lite"/>
    </source>
</evidence>
<comment type="catalytic activity">
    <reaction evidence="10">
        <text>holo-[cytochrome c] = apo-[cytochrome c] + heme b</text>
        <dbReference type="Rhea" id="RHEA:22648"/>
        <dbReference type="Rhea" id="RHEA-COMP:10725"/>
        <dbReference type="Rhea" id="RHEA-COMP:10726"/>
        <dbReference type="ChEBI" id="CHEBI:29950"/>
        <dbReference type="ChEBI" id="CHEBI:60344"/>
        <dbReference type="ChEBI" id="CHEBI:83739"/>
        <dbReference type="EC" id="4.4.1.17"/>
    </reaction>
</comment>
<evidence type="ECO:0000313" key="12">
    <source>
        <dbReference type="EMBL" id="ORY49950.1"/>
    </source>
</evidence>
<dbReference type="Pfam" id="PF01265">
    <property type="entry name" value="Cyto_heme_lyase"/>
    <property type="match status" value="1"/>
</dbReference>
<keyword evidence="5 10" id="KW-0999">Mitochondrion inner membrane</keyword>
<dbReference type="GO" id="GO:0005743">
    <property type="term" value="C:mitochondrial inner membrane"/>
    <property type="evidence" value="ECO:0007669"/>
    <property type="project" value="UniProtKB-SubCell"/>
</dbReference>
<evidence type="ECO:0000256" key="10">
    <source>
        <dbReference type="RuleBase" id="RU363130"/>
    </source>
</evidence>
<evidence type="ECO:0000256" key="3">
    <source>
        <dbReference type="ARBA" id="ARBA00022617"/>
    </source>
</evidence>
<dbReference type="PANTHER" id="PTHR12743">
    <property type="entry name" value="CYTOCHROME C1 HEME LYASE"/>
    <property type="match status" value="1"/>
</dbReference>
<comment type="function">
    <text evidence="10">Lyase that catalyzes the covalent linking of the heme group to the cytochrome C apoprotein to produce the mature functional cytochrome.</text>
</comment>
<evidence type="ECO:0000313" key="13">
    <source>
        <dbReference type="Proteomes" id="UP000193642"/>
    </source>
</evidence>
<comment type="caution">
    <text evidence="12">The sequence shown here is derived from an EMBL/GenBank/DDBJ whole genome shotgun (WGS) entry which is preliminary data.</text>
</comment>
<dbReference type="EC" id="4.4.1.17" evidence="10"/>
<accession>A0A1Y2CSB4</accession>
<keyword evidence="9 10" id="KW-0456">Lyase</keyword>
<sequence length="253" mass="27969">MTGSTEKKGECPVDHSRFAKVAGAAAAGVSPSAIPSPSGCPVPHDSNASMPTGHPPVQPQQGLNPLNNIPLGINSGMAEGQKEALSMEREVSSIPRGDSGNWDYPSPQAFYNALKRKGWETNEGDVPTMVAIHNFLNEACWGEILKWEEKYHCECKDIRLTRFQGRPNDLSPKARWMGLVHGAEKPFDRHDWTVNRCGKDVRYVIDYYSGHDEPESPVFNVDVRPALDSPSAVFDRAREFASNTWQKFFGGNN</sequence>
<feature type="region of interest" description="Disordered" evidence="11">
    <location>
        <begin position="23"/>
        <end position="60"/>
    </location>
</feature>
<organism evidence="12 13">
    <name type="scientific">Rhizoclosmatium globosum</name>
    <dbReference type="NCBI Taxonomy" id="329046"/>
    <lineage>
        <taxon>Eukaryota</taxon>
        <taxon>Fungi</taxon>
        <taxon>Fungi incertae sedis</taxon>
        <taxon>Chytridiomycota</taxon>
        <taxon>Chytridiomycota incertae sedis</taxon>
        <taxon>Chytridiomycetes</taxon>
        <taxon>Chytridiales</taxon>
        <taxon>Chytriomycetaceae</taxon>
        <taxon>Rhizoclosmatium</taxon>
    </lineage>
</organism>